<gene>
    <name evidence="1" type="ORF">DCAF_LOCUS221</name>
</gene>
<reference evidence="1 2" key="1">
    <citation type="submission" date="2024-01" db="EMBL/GenBank/DDBJ databases">
        <authorList>
            <person name="Waweru B."/>
        </authorList>
    </citation>
    <scope>NUCLEOTIDE SEQUENCE [LARGE SCALE GENOMIC DNA]</scope>
</reference>
<dbReference type="EMBL" id="CAWUPB010000027">
    <property type="protein sequence ID" value="CAK7322611.1"/>
    <property type="molecule type" value="Genomic_DNA"/>
</dbReference>
<evidence type="ECO:0000313" key="1">
    <source>
        <dbReference type="EMBL" id="CAK7322611.1"/>
    </source>
</evidence>
<proteinExistence type="predicted"/>
<evidence type="ECO:0000313" key="2">
    <source>
        <dbReference type="Proteomes" id="UP001314170"/>
    </source>
</evidence>
<comment type="caution">
    <text evidence="1">The sequence shown here is derived from an EMBL/GenBank/DDBJ whole genome shotgun (WGS) entry which is preliminary data.</text>
</comment>
<organism evidence="1 2">
    <name type="scientific">Dovyalis caffra</name>
    <dbReference type="NCBI Taxonomy" id="77055"/>
    <lineage>
        <taxon>Eukaryota</taxon>
        <taxon>Viridiplantae</taxon>
        <taxon>Streptophyta</taxon>
        <taxon>Embryophyta</taxon>
        <taxon>Tracheophyta</taxon>
        <taxon>Spermatophyta</taxon>
        <taxon>Magnoliopsida</taxon>
        <taxon>eudicotyledons</taxon>
        <taxon>Gunneridae</taxon>
        <taxon>Pentapetalae</taxon>
        <taxon>rosids</taxon>
        <taxon>fabids</taxon>
        <taxon>Malpighiales</taxon>
        <taxon>Salicaceae</taxon>
        <taxon>Flacourtieae</taxon>
        <taxon>Dovyalis</taxon>
    </lineage>
</organism>
<accession>A0AAV1QRH8</accession>
<name>A0AAV1QRH8_9ROSI</name>
<sequence length="81" mass="9281">MKEGDGFDGVEGLSVGWILVGDKEVVKKEEELGRIIKHVMHTETQKSYLSEALDKAIRLKYIFRFVGSLQIVSETSRRRQN</sequence>
<keyword evidence="2" id="KW-1185">Reference proteome</keyword>
<protein>
    <submittedName>
        <fullName evidence="1">Uncharacterized protein</fullName>
    </submittedName>
</protein>
<dbReference type="AlphaFoldDB" id="A0AAV1QRH8"/>
<dbReference type="Proteomes" id="UP001314170">
    <property type="component" value="Unassembled WGS sequence"/>
</dbReference>